<sequence>MKKALFITTLALALAGCAGGQQADKEYDDLVAKAKAEIKLVDQTTFTWRDNDKFLKSADEAMKAGDRDKAIKL</sequence>
<dbReference type="EMBL" id="MFSR01000068">
    <property type="protein sequence ID" value="OGI38563.1"/>
    <property type="molecule type" value="Genomic_DNA"/>
</dbReference>
<evidence type="ECO:0000256" key="1">
    <source>
        <dbReference type="SAM" id="SignalP"/>
    </source>
</evidence>
<comment type="caution">
    <text evidence="2">The sequence shown here is derived from an EMBL/GenBank/DDBJ whole genome shotgun (WGS) entry which is preliminary data.</text>
</comment>
<feature type="chain" id="PRO_5009225416" description="DUF4398 domain-containing protein" evidence="1">
    <location>
        <begin position="24"/>
        <end position="73"/>
    </location>
</feature>
<feature type="non-terminal residue" evidence="2">
    <location>
        <position position="73"/>
    </location>
</feature>
<evidence type="ECO:0000313" key="2">
    <source>
        <dbReference type="EMBL" id="OGI38563.1"/>
    </source>
</evidence>
<dbReference type="PROSITE" id="PS51257">
    <property type="entry name" value="PROKAR_LIPOPROTEIN"/>
    <property type="match status" value="1"/>
</dbReference>
<organism evidence="2 3">
    <name type="scientific">Candidatus Muproteobacteria bacterium RBG_16_64_10</name>
    <dbReference type="NCBI Taxonomy" id="1817757"/>
    <lineage>
        <taxon>Bacteria</taxon>
        <taxon>Pseudomonadati</taxon>
        <taxon>Pseudomonadota</taxon>
        <taxon>Candidatus Muproteobacteria</taxon>
    </lineage>
</organism>
<accession>A0A1F6T099</accession>
<evidence type="ECO:0000313" key="3">
    <source>
        <dbReference type="Proteomes" id="UP000179334"/>
    </source>
</evidence>
<gene>
    <name evidence="2" type="ORF">A2V91_00070</name>
</gene>
<reference evidence="2 3" key="1">
    <citation type="journal article" date="2016" name="Nat. Commun.">
        <title>Thousands of microbial genomes shed light on interconnected biogeochemical processes in an aquifer system.</title>
        <authorList>
            <person name="Anantharaman K."/>
            <person name="Brown C.T."/>
            <person name="Hug L.A."/>
            <person name="Sharon I."/>
            <person name="Castelle C.J."/>
            <person name="Probst A.J."/>
            <person name="Thomas B.C."/>
            <person name="Singh A."/>
            <person name="Wilkins M.J."/>
            <person name="Karaoz U."/>
            <person name="Brodie E.L."/>
            <person name="Williams K.H."/>
            <person name="Hubbard S.S."/>
            <person name="Banfield J.F."/>
        </authorList>
    </citation>
    <scope>NUCLEOTIDE SEQUENCE [LARGE SCALE GENOMIC DNA]</scope>
</reference>
<dbReference type="AlphaFoldDB" id="A0A1F6T099"/>
<dbReference type="Proteomes" id="UP000179334">
    <property type="component" value="Unassembled WGS sequence"/>
</dbReference>
<name>A0A1F6T099_9PROT</name>
<protein>
    <recommendedName>
        <fullName evidence="4">DUF4398 domain-containing protein</fullName>
    </recommendedName>
</protein>
<evidence type="ECO:0008006" key="4">
    <source>
        <dbReference type="Google" id="ProtNLM"/>
    </source>
</evidence>
<proteinExistence type="predicted"/>
<feature type="signal peptide" evidence="1">
    <location>
        <begin position="1"/>
        <end position="23"/>
    </location>
</feature>
<keyword evidence="1" id="KW-0732">Signal</keyword>